<accession>A0ABY5A8M9</accession>
<sequence length="66" mass="7322">MGFFLGLLGVDFEFGLYRLTDWSPEHYAWLSQHHPAGIQEEALDSVEASLRAAFTRRPTLSVVGGA</sequence>
<dbReference type="EMBL" id="CP099397">
    <property type="protein sequence ID" value="USR39980.1"/>
    <property type="molecule type" value="Genomic_DNA"/>
</dbReference>
<evidence type="ECO:0000313" key="1">
    <source>
        <dbReference type="EMBL" id="USR39980.1"/>
    </source>
</evidence>
<evidence type="ECO:0000313" key="2">
    <source>
        <dbReference type="Proteomes" id="UP001054897"/>
    </source>
</evidence>
<gene>
    <name evidence="1" type="ORF">L1F06_000660</name>
</gene>
<name>A0ABY5A8M9_9GAMM</name>
<reference evidence="1" key="1">
    <citation type="submission" date="2022-06" db="EMBL/GenBank/DDBJ databases">
        <title>Complete genome of Pseudomonas hydrolytica DSWY01T.</title>
        <authorList>
            <person name="Jung J."/>
            <person name="Jeon C.O."/>
        </authorList>
    </citation>
    <scope>NUCLEOTIDE SEQUENCE</scope>
    <source>
        <strain evidence="1">DSWY01</strain>
    </source>
</reference>
<dbReference type="GeneID" id="300079447"/>
<dbReference type="RefSeq" id="WP_129483238.1">
    <property type="nucleotide sequence ID" value="NZ_CP099397.1"/>
</dbReference>
<organism evidence="1 2">
    <name type="scientific">Ectopseudomonas hydrolytica</name>
    <dbReference type="NCBI Taxonomy" id="2493633"/>
    <lineage>
        <taxon>Bacteria</taxon>
        <taxon>Pseudomonadati</taxon>
        <taxon>Pseudomonadota</taxon>
        <taxon>Gammaproteobacteria</taxon>
        <taxon>Pseudomonadales</taxon>
        <taxon>Pseudomonadaceae</taxon>
        <taxon>Ectopseudomonas</taxon>
    </lineage>
</organism>
<proteinExistence type="predicted"/>
<keyword evidence="2" id="KW-1185">Reference proteome</keyword>
<dbReference type="Proteomes" id="UP001054897">
    <property type="component" value="Chromosome"/>
</dbReference>
<protein>
    <submittedName>
        <fullName evidence="1">Uncharacterized protein</fullName>
    </submittedName>
</protein>